<dbReference type="Gene3D" id="1.25.40.10">
    <property type="entry name" value="Tetratricopeptide repeat domain"/>
    <property type="match status" value="1"/>
</dbReference>
<proteinExistence type="predicted"/>
<feature type="non-terminal residue" evidence="1">
    <location>
        <position position="1"/>
    </location>
</feature>
<dbReference type="EMBL" id="NVCO01000087">
    <property type="protein sequence ID" value="PFT39092.1"/>
    <property type="molecule type" value="Genomic_DNA"/>
</dbReference>
<organism evidence="1 2">
    <name type="scientific">Bacillus thuringiensis</name>
    <dbReference type="NCBI Taxonomy" id="1428"/>
    <lineage>
        <taxon>Bacteria</taxon>
        <taxon>Bacillati</taxon>
        <taxon>Bacillota</taxon>
        <taxon>Bacilli</taxon>
        <taxon>Bacillales</taxon>
        <taxon>Bacillaceae</taxon>
        <taxon>Bacillus</taxon>
        <taxon>Bacillus cereus group</taxon>
    </lineage>
</organism>
<sequence>EELKNDEYRYHFLILKEFCQCLKAESVEQIMLESFSYFEKENLIEYICEYAEKLAIEFHKEGNIEQAEKYFYKTYEIRRKIFDKGALK</sequence>
<reference evidence="1 2" key="1">
    <citation type="submission" date="2017-09" db="EMBL/GenBank/DDBJ databases">
        <title>Large-scale bioinformatics analysis of Bacillus genomes uncovers conserved roles of natural products in bacterial physiology.</title>
        <authorList>
            <consortium name="Agbiome Team Llc"/>
            <person name="Bleich R.M."/>
            <person name="Grubbs K.J."/>
            <person name="Santa Maria K.C."/>
            <person name="Allen S.E."/>
            <person name="Farag S."/>
            <person name="Shank E.A."/>
            <person name="Bowers A."/>
        </authorList>
    </citation>
    <scope>NUCLEOTIDE SEQUENCE [LARGE SCALE GENOMIC DNA]</scope>
    <source>
        <strain evidence="1 2">AFS065400</strain>
    </source>
</reference>
<comment type="caution">
    <text evidence="1">The sequence shown here is derived from an EMBL/GenBank/DDBJ whole genome shotgun (WGS) entry which is preliminary data.</text>
</comment>
<gene>
    <name evidence="1" type="ORF">COK72_24420</name>
</gene>
<evidence type="ECO:0008006" key="3">
    <source>
        <dbReference type="Google" id="ProtNLM"/>
    </source>
</evidence>
<dbReference type="Proteomes" id="UP000226106">
    <property type="component" value="Unassembled WGS sequence"/>
</dbReference>
<dbReference type="InterPro" id="IPR011990">
    <property type="entry name" value="TPR-like_helical_dom_sf"/>
</dbReference>
<protein>
    <recommendedName>
        <fullName evidence="3">Aspartate phosphatase</fullName>
    </recommendedName>
</protein>
<name>A0A9X7AJE9_BACTU</name>
<accession>A0A9X7AJE9</accession>
<evidence type="ECO:0000313" key="1">
    <source>
        <dbReference type="EMBL" id="PFT39092.1"/>
    </source>
</evidence>
<dbReference type="AlphaFoldDB" id="A0A9X7AJE9"/>
<evidence type="ECO:0000313" key="2">
    <source>
        <dbReference type="Proteomes" id="UP000226106"/>
    </source>
</evidence>